<evidence type="ECO:0000313" key="1">
    <source>
        <dbReference type="EMBL" id="AYV81691.1"/>
    </source>
</evidence>
<sequence length="35" mass="4151">RWRKKSAQMIIKSDLEVKPSGLPFKDDCEKSIFRL</sequence>
<protein>
    <submittedName>
        <fullName evidence="1">Uncharacterized protein</fullName>
    </submittedName>
</protein>
<dbReference type="EMBL" id="MK072295">
    <property type="protein sequence ID" value="AYV81691.1"/>
    <property type="molecule type" value="Genomic_DNA"/>
</dbReference>
<gene>
    <name evidence="1" type="ORF">Harvfovirus53_1</name>
</gene>
<accession>A0A3G5A617</accession>
<reference evidence="1" key="1">
    <citation type="submission" date="2018-10" db="EMBL/GenBank/DDBJ databases">
        <title>Hidden diversity of soil giant viruses.</title>
        <authorList>
            <person name="Schulz F."/>
            <person name="Alteio L."/>
            <person name="Goudeau D."/>
            <person name="Ryan E.M."/>
            <person name="Malmstrom R.R."/>
            <person name="Blanchard J."/>
            <person name="Woyke T."/>
        </authorList>
    </citation>
    <scope>NUCLEOTIDE SEQUENCE</scope>
    <source>
        <strain evidence="1">HAV1</strain>
    </source>
</reference>
<organism evidence="1">
    <name type="scientific">Harvfovirus sp</name>
    <dbReference type="NCBI Taxonomy" id="2487768"/>
    <lineage>
        <taxon>Viruses</taxon>
        <taxon>Varidnaviria</taxon>
        <taxon>Bamfordvirae</taxon>
        <taxon>Nucleocytoviricota</taxon>
        <taxon>Megaviricetes</taxon>
        <taxon>Imitervirales</taxon>
        <taxon>Mimiviridae</taxon>
        <taxon>Klosneuvirinae</taxon>
    </lineage>
</organism>
<proteinExistence type="predicted"/>
<feature type="non-terminal residue" evidence="1">
    <location>
        <position position="1"/>
    </location>
</feature>
<name>A0A3G5A617_9VIRU</name>